<feature type="non-terminal residue" evidence="1">
    <location>
        <position position="160"/>
    </location>
</feature>
<gene>
    <name evidence="1" type="ORF">RSOL_248780</name>
</gene>
<evidence type="ECO:0000313" key="1">
    <source>
        <dbReference type="EMBL" id="EUC58334.1"/>
    </source>
</evidence>
<dbReference type="Proteomes" id="UP000030108">
    <property type="component" value="Unassembled WGS sequence"/>
</dbReference>
<evidence type="ECO:0000313" key="2">
    <source>
        <dbReference type="Proteomes" id="UP000030108"/>
    </source>
</evidence>
<proteinExistence type="predicted"/>
<name>A0A0A1UHM3_9AGAM</name>
<accession>A0A0A1UHM3</accession>
<dbReference type="EMBL" id="JATN01000321">
    <property type="protein sequence ID" value="EUC58334.1"/>
    <property type="molecule type" value="Genomic_DNA"/>
</dbReference>
<comment type="caution">
    <text evidence="1">The sequence shown here is derived from an EMBL/GenBank/DDBJ whole genome shotgun (WGS) entry which is preliminary data.</text>
</comment>
<reference evidence="2" key="1">
    <citation type="journal article" date="2014" name="Genome Announc.">
        <title>Draft genome sequence of the plant-pathogenic soil fungus Rhizoctonia solani anastomosis group 3 strain Rhs1AP.</title>
        <authorList>
            <person name="Cubeta M.A."/>
            <person name="Thomas E."/>
            <person name="Dean R.A."/>
            <person name="Jabaji S."/>
            <person name="Neate S.M."/>
            <person name="Tavantzis S."/>
            <person name="Toda T."/>
            <person name="Vilgalys R."/>
            <person name="Bharathan N."/>
            <person name="Fedorova-Abrams N."/>
            <person name="Pakala S.B."/>
            <person name="Pakala S.M."/>
            <person name="Zafar N."/>
            <person name="Joardar V."/>
            <person name="Losada L."/>
            <person name="Nierman W.C."/>
        </authorList>
    </citation>
    <scope>NUCLEOTIDE SEQUENCE [LARGE SCALE GENOMIC DNA]</scope>
    <source>
        <strain evidence="2">AG-3</strain>
    </source>
</reference>
<dbReference type="AlphaFoldDB" id="A0A0A1UHM3"/>
<protein>
    <submittedName>
        <fullName evidence="1">Uncharacterized protein</fullName>
    </submittedName>
</protein>
<sequence length="160" mass="18116">MCSLSSVPLGFSSFTPTTPAASVEQVQGIYIPANSSQPSLFTSTINIHYEQGRTHRVPQLEFLGPRHTLFYITIKKGPAGQWLSSPYHVYFQTHHRNLSNQCVSAITRGSPKYEWFGDIVVLKFDGRRMERFKAANLADDMSNIVWFFLNEAITSQEARV</sequence>
<organism evidence="1 2">
    <name type="scientific">Rhizoctonia solani AG-3 Rhs1AP</name>
    <dbReference type="NCBI Taxonomy" id="1086054"/>
    <lineage>
        <taxon>Eukaryota</taxon>
        <taxon>Fungi</taxon>
        <taxon>Dikarya</taxon>
        <taxon>Basidiomycota</taxon>
        <taxon>Agaricomycotina</taxon>
        <taxon>Agaricomycetes</taxon>
        <taxon>Cantharellales</taxon>
        <taxon>Ceratobasidiaceae</taxon>
        <taxon>Rhizoctonia</taxon>
    </lineage>
</organism>
<dbReference type="OrthoDB" id="437457at2759"/>